<feature type="transmembrane region" description="Helical" evidence="6">
    <location>
        <begin position="79"/>
        <end position="96"/>
    </location>
</feature>
<dbReference type="NCBIfam" id="TIGR02454">
    <property type="entry name" value="ECF_T_CbiQ"/>
    <property type="match status" value="1"/>
</dbReference>
<dbReference type="InterPro" id="IPR012809">
    <property type="entry name" value="ECF_CbiQ"/>
</dbReference>
<dbReference type="eggNOG" id="COG0619">
    <property type="taxonomic scope" value="Bacteria"/>
</dbReference>
<dbReference type="OrthoDB" id="4533at2"/>
<dbReference type="InterPro" id="IPR051611">
    <property type="entry name" value="ECF_transporter_component"/>
</dbReference>
<feature type="transmembrane region" description="Helical" evidence="6">
    <location>
        <begin position="53"/>
        <end position="72"/>
    </location>
</feature>
<evidence type="ECO:0000256" key="5">
    <source>
        <dbReference type="ARBA" id="ARBA00023136"/>
    </source>
</evidence>
<dbReference type="PANTHER" id="PTHR34857">
    <property type="entry name" value="SLL0384 PROTEIN"/>
    <property type="match status" value="1"/>
</dbReference>
<dbReference type="Proteomes" id="UP000007721">
    <property type="component" value="Chromosome"/>
</dbReference>
<evidence type="ECO:0000256" key="6">
    <source>
        <dbReference type="SAM" id="Phobius"/>
    </source>
</evidence>
<evidence type="ECO:0000256" key="3">
    <source>
        <dbReference type="ARBA" id="ARBA00022692"/>
    </source>
</evidence>
<dbReference type="HOGENOM" id="CLU_056469_1_2_7"/>
<dbReference type="KEGG" id="geo:Geob_3338"/>
<dbReference type="GO" id="GO:0043190">
    <property type="term" value="C:ATP-binding cassette (ABC) transporter complex"/>
    <property type="evidence" value="ECO:0007669"/>
    <property type="project" value="InterPro"/>
</dbReference>
<dbReference type="CDD" id="cd16914">
    <property type="entry name" value="EcfT"/>
    <property type="match status" value="1"/>
</dbReference>
<feature type="transmembrane region" description="Helical" evidence="6">
    <location>
        <begin position="116"/>
        <end position="139"/>
    </location>
</feature>
<keyword evidence="2" id="KW-1003">Cell membrane</keyword>
<dbReference type="PANTHER" id="PTHR34857:SF2">
    <property type="entry name" value="SLL0384 PROTEIN"/>
    <property type="match status" value="1"/>
</dbReference>
<evidence type="ECO:0000256" key="1">
    <source>
        <dbReference type="ARBA" id="ARBA00004651"/>
    </source>
</evidence>
<dbReference type="GO" id="GO:0006824">
    <property type="term" value="P:cobalt ion transport"/>
    <property type="evidence" value="ECO:0007669"/>
    <property type="project" value="InterPro"/>
</dbReference>
<proteinExistence type="predicted"/>
<dbReference type="EMBL" id="CP001390">
    <property type="protein sequence ID" value="ACM21681.1"/>
    <property type="molecule type" value="Genomic_DNA"/>
</dbReference>
<reference evidence="7 8" key="1">
    <citation type="submission" date="2009-01" db="EMBL/GenBank/DDBJ databases">
        <title>Complete sequence of Geobacter sp. FRC-32.</title>
        <authorList>
            <consortium name="US DOE Joint Genome Institute"/>
            <person name="Lucas S."/>
            <person name="Copeland A."/>
            <person name="Lapidus A."/>
            <person name="Glavina del Rio T."/>
            <person name="Dalin E."/>
            <person name="Tice H."/>
            <person name="Bruce D."/>
            <person name="Goodwin L."/>
            <person name="Pitluck S."/>
            <person name="Saunders E."/>
            <person name="Brettin T."/>
            <person name="Detter J.C."/>
            <person name="Han C."/>
            <person name="Larimer F."/>
            <person name="Land M."/>
            <person name="Hauser L."/>
            <person name="Kyrpides N."/>
            <person name="Ovchinnikova G."/>
            <person name="Kostka J."/>
            <person name="Richardson P."/>
        </authorList>
    </citation>
    <scope>NUCLEOTIDE SEQUENCE [LARGE SCALE GENOMIC DNA]</scope>
    <source>
        <strain evidence="8">DSM 22248 / JCM 15807 / FRC-32</strain>
    </source>
</reference>
<gene>
    <name evidence="7" type="primary">nikQ-1</name>
    <name evidence="7" type="ordered locus">Geob_3338</name>
</gene>
<accession>B9M4Z7</accession>
<keyword evidence="5 6" id="KW-0472">Membrane</keyword>
<protein>
    <submittedName>
        <fullName evidence="7">Nickel ABC transporter, membrane protein NikQ</fullName>
    </submittedName>
</protein>
<keyword evidence="4 6" id="KW-1133">Transmembrane helix</keyword>
<dbReference type="RefSeq" id="WP_012648409.1">
    <property type="nucleotide sequence ID" value="NC_011979.1"/>
</dbReference>
<comment type="subcellular location">
    <subcellularLocation>
        <location evidence="1">Cell membrane</location>
        <topology evidence="1">Multi-pass membrane protein</topology>
    </subcellularLocation>
</comment>
<organism evidence="7 8">
    <name type="scientific">Geotalea daltonii (strain DSM 22248 / JCM 15807 / FRC-32)</name>
    <name type="common">Geobacter daltonii</name>
    <dbReference type="NCBI Taxonomy" id="316067"/>
    <lineage>
        <taxon>Bacteria</taxon>
        <taxon>Pseudomonadati</taxon>
        <taxon>Thermodesulfobacteriota</taxon>
        <taxon>Desulfuromonadia</taxon>
        <taxon>Geobacterales</taxon>
        <taxon>Geobacteraceae</taxon>
        <taxon>Geotalea</taxon>
    </lineage>
</organism>
<dbReference type="STRING" id="316067.Geob_3338"/>
<evidence type="ECO:0000256" key="4">
    <source>
        <dbReference type="ARBA" id="ARBA00022989"/>
    </source>
</evidence>
<keyword evidence="8" id="KW-1185">Reference proteome</keyword>
<evidence type="ECO:0000313" key="8">
    <source>
        <dbReference type="Proteomes" id="UP000007721"/>
    </source>
</evidence>
<sequence length="270" mass="30080">MLSIDSALLDFKRLDLLAKGDTAIHRLDPRAKVLVTLAFVVTVVSFGKYELSAVFPFFIFPAVIIALADLPVGYIARKVAIICPFAVIVALFNPLFDRGTMMEFGPLTISGGWISFASVLIRSALTISAALILLCVTGFPSICRAMEKLGMPRAFAVQLLFLYRYIFVLAEEGSRVSRARELRANGKNGLGMKSFIPLLGHLLLRTWLRAERVHMAMLARGFEGNFNTRHQFTFGRRETAFLLCWSTSFFILRCENLSLLVGSLVTELFT</sequence>
<keyword evidence="3 6" id="KW-0812">Transmembrane</keyword>
<evidence type="ECO:0000256" key="2">
    <source>
        <dbReference type="ARBA" id="ARBA00022475"/>
    </source>
</evidence>
<dbReference type="AlphaFoldDB" id="B9M4Z7"/>
<name>B9M4Z7_GEODF</name>
<dbReference type="InterPro" id="IPR003339">
    <property type="entry name" value="ABC/ECF_trnsptr_transmembrane"/>
</dbReference>
<evidence type="ECO:0000313" key="7">
    <source>
        <dbReference type="EMBL" id="ACM21681.1"/>
    </source>
</evidence>
<dbReference type="Pfam" id="PF02361">
    <property type="entry name" value="CbiQ"/>
    <property type="match status" value="1"/>
</dbReference>